<dbReference type="InterPro" id="IPR002893">
    <property type="entry name" value="Znf_MYND"/>
</dbReference>
<keyword evidence="1" id="KW-0479">Metal-binding</keyword>
<feature type="domain" description="MYND-type" evidence="5">
    <location>
        <begin position="308"/>
        <end position="372"/>
    </location>
</feature>
<gene>
    <name evidence="6" type="ORF">BD410DRAFT_76648</name>
</gene>
<keyword evidence="7" id="KW-1185">Reference proteome</keyword>
<protein>
    <recommendedName>
        <fullName evidence="5">MYND-type domain-containing protein</fullName>
    </recommendedName>
</protein>
<dbReference type="SUPFAM" id="SSF144232">
    <property type="entry name" value="HIT/MYND zinc finger-like"/>
    <property type="match status" value="1"/>
</dbReference>
<reference evidence="6 7" key="1">
    <citation type="submission" date="2018-06" db="EMBL/GenBank/DDBJ databases">
        <title>A transcriptomic atlas of mushroom development highlights an independent origin of complex multicellularity.</title>
        <authorList>
            <consortium name="DOE Joint Genome Institute"/>
            <person name="Krizsan K."/>
            <person name="Almasi E."/>
            <person name="Merenyi Z."/>
            <person name="Sahu N."/>
            <person name="Viragh M."/>
            <person name="Koszo T."/>
            <person name="Mondo S."/>
            <person name="Kiss B."/>
            <person name="Balint B."/>
            <person name="Kues U."/>
            <person name="Barry K."/>
            <person name="Hegedus J.C."/>
            <person name="Henrissat B."/>
            <person name="Johnson J."/>
            <person name="Lipzen A."/>
            <person name="Ohm R."/>
            <person name="Nagy I."/>
            <person name="Pangilinan J."/>
            <person name="Yan J."/>
            <person name="Xiong Y."/>
            <person name="Grigoriev I.V."/>
            <person name="Hibbett D.S."/>
            <person name="Nagy L.G."/>
        </authorList>
    </citation>
    <scope>NUCLEOTIDE SEQUENCE [LARGE SCALE GENOMIC DNA]</scope>
    <source>
        <strain evidence="6 7">SZMC22713</strain>
    </source>
</reference>
<dbReference type="GO" id="GO:0008270">
    <property type="term" value="F:zinc ion binding"/>
    <property type="evidence" value="ECO:0007669"/>
    <property type="project" value="UniProtKB-KW"/>
</dbReference>
<dbReference type="VEuPathDB" id="FungiDB:BD410DRAFT_76648"/>
<accession>A0A4Y7QBK2</accession>
<dbReference type="Pfam" id="PF01753">
    <property type="entry name" value="zf-MYND"/>
    <property type="match status" value="1"/>
</dbReference>
<sequence>MITRSRRRRQPTSNIATSRKILTSHFPLHQVGLFIQLDPSRLQAMMAEGGSDLEAFLLDEPVDVGPWRRYAYQIERDVERDEEADDDDRFNASDVHEKAGEDLAAHILIWLISDINVAFVLGEPSNEDELRWADKAMKRLVKWSTDPFYRDLLGDPLTDAMCPIYWNESLLVKFSQNGGMAALYGDWNQTKKSLMAVTRELQNKINHEEPSIVKHPVYLNALFNIHSRYGLAAFQRTAKIETWQSPIIFQFLCHRIKKDCLTFRTKQDWIPLLGEFVILPDVVRRRYKWAHMSISCQWDCLTFYGCDNDSCPEQQALVRLRGKRVRGVRDPEIEERLRVWGAKSKACSKCEESSYCSQFCQKAHWPAHKPTCLESRARRSKRVIGGSPH</sequence>
<evidence type="ECO:0000313" key="6">
    <source>
        <dbReference type="EMBL" id="TDL25053.1"/>
    </source>
</evidence>
<keyword evidence="3" id="KW-0862">Zinc</keyword>
<evidence type="ECO:0000256" key="3">
    <source>
        <dbReference type="ARBA" id="ARBA00022833"/>
    </source>
</evidence>
<keyword evidence="2 4" id="KW-0863">Zinc-finger</keyword>
<evidence type="ECO:0000256" key="1">
    <source>
        <dbReference type="ARBA" id="ARBA00022723"/>
    </source>
</evidence>
<evidence type="ECO:0000256" key="4">
    <source>
        <dbReference type="PROSITE-ProRule" id="PRU00134"/>
    </source>
</evidence>
<dbReference type="Gene3D" id="6.10.140.2220">
    <property type="match status" value="1"/>
</dbReference>
<evidence type="ECO:0000313" key="7">
    <source>
        <dbReference type="Proteomes" id="UP000294933"/>
    </source>
</evidence>
<organism evidence="6 7">
    <name type="scientific">Rickenella mellea</name>
    <dbReference type="NCBI Taxonomy" id="50990"/>
    <lineage>
        <taxon>Eukaryota</taxon>
        <taxon>Fungi</taxon>
        <taxon>Dikarya</taxon>
        <taxon>Basidiomycota</taxon>
        <taxon>Agaricomycotina</taxon>
        <taxon>Agaricomycetes</taxon>
        <taxon>Hymenochaetales</taxon>
        <taxon>Rickenellaceae</taxon>
        <taxon>Rickenella</taxon>
    </lineage>
</organism>
<dbReference type="EMBL" id="ML170165">
    <property type="protein sequence ID" value="TDL25053.1"/>
    <property type="molecule type" value="Genomic_DNA"/>
</dbReference>
<dbReference type="AlphaFoldDB" id="A0A4Y7QBK2"/>
<name>A0A4Y7QBK2_9AGAM</name>
<dbReference type="PROSITE" id="PS50865">
    <property type="entry name" value="ZF_MYND_2"/>
    <property type="match status" value="1"/>
</dbReference>
<proteinExistence type="predicted"/>
<dbReference type="OrthoDB" id="10257049at2759"/>
<dbReference type="Proteomes" id="UP000294933">
    <property type="component" value="Unassembled WGS sequence"/>
</dbReference>
<evidence type="ECO:0000256" key="2">
    <source>
        <dbReference type="ARBA" id="ARBA00022771"/>
    </source>
</evidence>
<evidence type="ECO:0000259" key="5">
    <source>
        <dbReference type="PROSITE" id="PS50865"/>
    </source>
</evidence>